<gene>
    <name evidence="2" type="ORF">ACFPMF_20925</name>
</gene>
<evidence type="ECO:0000313" key="2">
    <source>
        <dbReference type="EMBL" id="MFC5411799.1"/>
    </source>
</evidence>
<reference evidence="3" key="1">
    <citation type="journal article" date="2019" name="Int. J. Syst. Evol. Microbiol.">
        <title>The Global Catalogue of Microorganisms (GCM) 10K type strain sequencing project: providing services to taxonomists for standard genome sequencing and annotation.</title>
        <authorList>
            <consortium name="The Broad Institute Genomics Platform"/>
            <consortium name="The Broad Institute Genome Sequencing Center for Infectious Disease"/>
            <person name="Wu L."/>
            <person name="Ma J."/>
        </authorList>
    </citation>
    <scope>NUCLEOTIDE SEQUENCE [LARGE SCALE GENOMIC DNA]</scope>
    <source>
        <strain evidence="3">CCUG 55250</strain>
    </source>
</reference>
<evidence type="ECO:0000313" key="3">
    <source>
        <dbReference type="Proteomes" id="UP001596106"/>
    </source>
</evidence>
<dbReference type="PROSITE" id="PS50042">
    <property type="entry name" value="CNMP_BINDING_3"/>
    <property type="match status" value="1"/>
</dbReference>
<dbReference type="InterPro" id="IPR018490">
    <property type="entry name" value="cNMP-bd_dom_sf"/>
</dbReference>
<dbReference type="Pfam" id="PF00027">
    <property type="entry name" value="cNMP_binding"/>
    <property type="match status" value="1"/>
</dbReference>
<dbReference type="EMBL" id="JBHSMA010000008">
    <property type="protein sequence ID" value="MFC5411799.1"/>
    <property type="molecule type" value="Genomic_DNA"/>
</dbReference>
<evidence type="ECO:0000259" key="1">
    <source>
        <dbReference type="PROSITE" id="PS50042"/>
    </source>
</evidence>
<proteinExistence type="predicted"/>
<name>A0ABW0IFU5_9BACT</name>
<accession>A0ABW0IFU5</accession>
<feature type="domain" description="Cyclic nucleotide-binding" evidence="1">
    <location>
        <begin position="11"/>
        <end position="114"/>
    </location>
</feature>
<organism evidence="2 3">
    <name type="scientific">Larkinella bovis</name>
    <dbReference type="NCBI Taxonomy" id="683041"/>
    <lineage>
        <taxon>Bacteria</taxon>
        <taxon>Pseudomonadati</taxon>
        <taxon>Bacteroidota</taxon>
        <taxon>Cytophagia</taxon>
        <taxon>Cytophagales</taxon>
        <taxon>Spirosomataceae</taxon>
        <taxon>Larkinella</taxon>
    </lineage>
</organism>
<dbReference type="InterPro" id="IPR000595">
    <property type="entry name" value="cNMP-bd_dom"/>
</dbReference>
<comment type="caution">
    <text evidence="2">The sequence shown here is derived from an EMBL/GenBank/DDBJ whole genome shotgun (WGS) entry which is preliminary data.</text>
</comment>
<protein>
    <submittedName>
        <fullName evidence="2">Crp/Fnr family transcriptional regulator</fullName>
    </submittedName>
</protein>
<sequence>MSNSLVAFLSQFRPIPADDRVLLETVFENRTYQEGDYLFRTGHICQEIFFICNGVLRIVVTNEKGNEETHYFLKEQQFCTILNSFKNRIVAQESIQAACDTEVLAISRMKLGELYDQIPYLQGLIDQIIQQGLIDKINLRNAYLGQDSTTRYRLFLRHQPEIAQRIPLSDVASYLGITPQSLSRIRKNRR</sequence>
<keyword evidence="3" id="KW-1185">Reference proteome</keyword>
<dbReference type="InterPro" id="IPR014710">
    <property type="entry name" value="RmlC-like_jellyroll"/>
</dbReference>
<dbReference type="RefSeq" id="WP_379848687.1">
    <property type="nucleotide sequence ID" value="NZ_JBHSMA010000008.1"/>
</dbReference>
<dbReference type="SUPFAM" id="SSF51206">
    <property type="entry name" value="cAMP-binding domain-like"/>
    <property type="match status" value="1"/>
</dbReference>
<dbReference type="Proteomes" id="UP001596106">
    <property type="component" value="Unassembled WGS sequence"/>
</dbReference>
<dbReference type="CDD" id="cd00038">
    <property type="entry name" value="CAP_ED"/>
    <property type="match status" value="1"/>
</dbReference>
<dbReference type="Gene3D" id="2.60.120.10">
    <property type="entry name" value="Jelly Rolls"/>
    <property type="match status" value="1"/>
</dbReference>